<dbReference type="Pfam" id="PF23011">
    <property type="entry name" value="PHD-1st_NSD"/>
    <property type="match status" value="1"/>
</dbReference>
<dbReference type="PROSITE" id="PS50016">
    <property type="entry name" value="ZF_PHD_2"/>
    <property type="match status" value="2"/>
</dbReference>
<keyword evidence="6" id="KW-0378">Hydrolase</keyword>
<feature type="region of interest" description="Disordered" evidence="11">
    <location>
        <begin position="1740"/>
        <end position="1840"/>
    </location>
</feature>
<dbReference type="CDD" id="cd15532">
    <property type="entry name" value="PHD2_CHD_II"/>
    <property type="match status" value="1"/>
</dbReference>
<evidence type="ECO:0000256" key="11">
    <source>
        <dbReference type="SAM" id="MobiDB-lite"/>
    </source>
</evidence>
<dbReference type="GO" id="GO:0042393">
    <property type="term" value="F:histone binding"/>
    <property type="evidence" value="ECO:0007669"/>
    <property type="project" value="TreeGrafter"/>
</dbReference>
<dbReference type="GO" id="GO:0140658">
    <property type="term" value="F:ATP-dependent chromatin remodeler activity"/>
    <property type="evidence" value="ECO:0007669"/>
    <property type="project" value="TreeGrafter"/>
</dbReference>
<keyword evidence="7" id="KW-0862">Zinc</keyword>
<dbReference type="GO" id="GO:0008270">
    <property type="term" value="F:zinc ion binding"/>
    <property type="evidence" value="ECO:0007669"/>
    <property type="project" value="UniProtKB-KW"/>
</dbReference>
<feature type="domain" description="PHD-type" evidence="13">
    <location>
        <begin position="284"/>
        <end position="331"/>
    </location>
</feature>
<feature type="compositionally biased region" description="Polar residues" evidence="11">
    <location>
        <begin position="19"/>
        <end position="51"/>
    </location>
</feature>
<feature type="compositionally biased region" description="Basic and acidic residues" evidence="11">
    <location>
        <begin position="154"/>
        <end position="163"/>
    </location>
</feature>
<dbReference type="InterPro" id="IPR019787">
    <property type="entry name" value="Znf_PHD-finger"/>
</dbReference>
<feature type="region of interest" description="Disordered" evidence="11">
    <location>
        <begin position="1520"/>
        <end position="1621"/>
    </location>
</feature>
<feature type="domain" description="PHD-type" evidence="13">
    <location>
        <begin position="227"/>
        <end position="272"/>
    </location>
</feature>
<feature type="compositionally biased region" description="Low complexity" evidence="11">
    <location>
        <begin position="1822"/>
        <end position="1834"/>
    </location>
</feature>
<feature type="compositionally biased region" description="Acidic residues" evidence="11">
    <location>
        <begin position="135"/>
        <end position="145"/>
    </location>
</feature>
<dbReference type="GO" id="GO:0003677">
    <property type="term" value="F:DNA binding"/>
    <property type="evidence" value="ECO:0007669"/>
    <property type="project" value="TreeGrafter"/>
</dbReference>
<feature type="region of interest" description="Disordered" evidence="11">
    <location>
        <begin position="1173"/>
        <end position="1302"/>
    </location>
</feature>
<evidence type="ECO:0000256" key="7">
    <source>
        <dbReference type="ARBA" id="ARBA00022833"/>
    </source>
</evidence>
<dbReference type="CDD" id="cd18793">
    <property type="entry name" value="SF2_C_SNF"/>
    <property type="match status" value="1"/>
</dbReference>
<dbReference type="InterPro" id="IPR001650">
    <property type="entry name" value="Helicase_C-like"/>
</dbReference>
<dbReference type="PROSITE" id="PS51192">
    <property type="entry name" value="HELICASE_ATP_BIND_1"/>
    <property type="match status" value="1"/>
</dbReference>
<dbReference type="SMART" id="SM00249">
    <property type="entry name" value="PHD"/>
    <property type="match status" value="2"/>
</dbReference>
<dbReference type="InterPro" id="IPR001841">
    <property type="entry name" value="Znf_RING"/>
</dbReference>
<feature type="compositionally biased region" description="Basic residues" evidence="11">
    <location>
        <begin position="1"/>
        <end position="10"/>
    </location>
</feature>
<keyword evidence="5 10" id="KW-0863">Zinc-finger</keyword>
<evidence type="ECO:0000256" key="8">
    <source>
        <dbReference type="ARBA" id="ARBA00022840"/>
    </source>
</evidence>
<dbReference type="SMART" id="SM00487">
    <property type="entry name" value="DEXDc"/>
    <property type="match status" value="1"/>
</dbReference>
<evidence type="ECO:0000256" key="3">
    <source>
        <dbReference type="ARBA" id="ARBA00022737"/>
    </source>
</evidence>
<evidence type="ECO:0000256" key="2">
    <source>
        <dbReference type="ARBA" id="ARBA00022723"/>
    </source>
</evidence>
<evidence type="ECO:0000259" key="15">
    <source>
        <dbReference type="PROSITE" id="PS51194"/>
    </source>
</evidence>
<evidence type="ECO:0000313" key="16">
    <source>
        <dbReference type="EMBL" id="QVX32604.1"/>
    </source>
</evidence>
<accession>A0A8E7MJA1</accession>
<dbReference type="PROSITE" id="PS01359">
    <property type="entry name" value="ZF_PHD_1"/>
    <property type="match status" value="1"/>
</dbReference>
<dbReference type="SMART" id="SM01147">
    <property type="entry name" value="DUF1087"/>
    <property type="match status" value="1"/>
</dbReference>
<dbReference type="SMART" id="SM00490">
    <property type="entry name" value="HELICc"/>
    <property type="match status" value="1"/>
</dbReference>
<dbReference type="Pfam" id="PF00385">
    <property type="entry name" value="Chromo"/>
    <property type="match status" value="1"/>
</dbReference>
<feature type="domain" description="Helicase C-terminal" evidence="15">
    <location>
        <begin position="895"/>
        <end position="1046"/>
    </location>
</feature>
<name>A0A8E7MJA1_PLADU</name>
<dbReference type="Pfam" id="PF00176">
    <property type="entry name" value="SNF2-rel_dom"/>
    <property type="match status" value="1"/>
</dbReference>
<dbReference type="Pfam" id="PF00628">
    <property type="entry name" value="PHD"/>
    <property type="match status" value="1"/>
</dbReference>
<feature type="compositionally biased region" description="Basic residues" evidence="11">
    <location>
        <begin position="81"/>
        <end position="91"/>
    </location>
</feature>
<dbReference type="InterPro" id="IPR001965">
    <property type="entry name" value="Znf_PHD"/>
</dbReference>
<dbReference type="InterPro" id="IPR000330">
    <property type="entry name" value="SNF2_N"/>
</dbReference>
<feature type="region of interest" description="Disordered" evidence="11">
    <location>
        <begin position="1"/>
        <end position="92"/>
    </location>
</feature>
<feature type="compositionally biased region" description="Basic and acidic residues" evidence="11">
    <location>
        <begin position="1563"/>
        <end position="1576"/>
    </location>
</feature>
<dbReference type="GO" id="GO:0005524">
    <property type="term" value="F:ATP binding"/>
    <property type="evidence" value="ECO:0007669"/>
    <property type="project" value="UniProtKB-KW"/>
</dbReference>
<feature type="compositionally biased region" description="Basic residues" evidence="11">
    <location>
        <begin position="1278"/>
        <end position="1300"/>
    </location>
</feature>
<feature type="compositionally biased region" description="Polar residues" evidence="11">
    <location>
        <begin position="1779"/>
        <end position="1797"/>
    </location>
</feature>
<evidence type="ECO:0000256" key="9">
    <source>
        <dbReference type="ARBA" id="ARBA00023242"/>
    </source>
</evidence>
<feature type="compositionally biased region" description="Polar residues" evidence="11">
    <location>
        <begin position="1546"/>
        <end position="1558"/>
    </location>
</feature>
<feature type="region of interest" description="Disordered" evidence="11">
    <location>
        <begin position="104"/>
        <end position="210"/>
    </location>
</feature>
<dbReference type="PROSITE" id="PS51194">
    <property type="entry name" value="HELICASE_CTER"/>
    <property type="match status" value="1"/>
</dbReference>
<evidence type="ECO:0000256" key="4">
    <source>
        <dbReference type="ARBA" id="ARBA00022741"/>
    </source>
</evidence>
<dbReference type="InterPro" id="IPR019786">
    <property type="entry name" value="Zinc_finger_PHD-type_CS"/>
</dbReference>
<feature type="domain" description="Chromo" evidence="12">
    <location>
        <begin position="473"/>
        <end position="536"/>
    </location>
</feature>
<keyword evidence="2" id="KW-0479">Metal-binding</keyword>
<keyword evidence="8" id="KW-0067">ATP-binding</keyword>
<dbReference type="GO" id="GO:0016887">
    <property type="term" value="F:ATP hydrolysis activity"/>
    <property type="evidence" value="ECO:0007669"/>
    <property type="project" value="TreeGrafter"/>
</dbReference>
<dbReference type="Pfam" id="PF00271">
    <property type="entry name" value="Helicase_C"/>
    <property type="match status" value="1"/>
</dbReference>
<dbReference type="PANTHER" id="PTHR45623">
    <property type="entry name" value="CHROMODOMAIN-HELICASE-DNA-BINDING PROTEIN 3-RELATED-RELATED"/>
    <property type="match status" value="1"/>
</dbReference>
<dbReference type="GO" id="GO:0005634">
    <property type="term" value="C:nucleus"/>
    <property type="evidence" value="ECO:0007669"/>
    <property type="project" value="UniProtKB-SubCell"/>
</dbReference>
<feature type="compositionally biased region" description="Low complexity" evidence="11">
    <location>
        <begin position="1767"/>
        <end position="1778"/>
    </location>
</feature>
<organism evidence="16">
    <name type="scientific">Platynereis dumerilii</name>
    <name type="common">Dumeril's clam worm</name>
    <dbReference type="NCBI Taxonomy" id="6359"/>
    <lineage>
        <taxon>Eukaryota</taxon>
        <taxon>Metazoa</taxon>
        <taxon>Spiralia</taxon>
        <taxon>Lophotrochozoa</taxon>
        <taxon>Annelida</taxon>
        <taxon>Polychaeta</taxon>
        <taxon>Errantia</taxon>
        <taxon>Phyllodocida</taxon>
        <taxon>Nereididae</taxon>
        <taxon>Platynereis</taxon>
    </lineage>
</organism>
<feature type="compositionally biased region" description="Acidic residues" evidence="11">
    <location>
        <begin position="1221"/>
        <end position="1255"/>
    </location>
</feature>
<evidence type="ECO:0000256" key="1">
    <source>
        <dbReference type="ARBA" id="ARBA00004123"/>
    </source>
</evidence>
<feature type="compositionally biased region" description="Basic residues" evidence="11">
    <location>
        <begin position="194"/>
        <end position="210"/>
    </location>
</feature>
<dbReference type="CDD" id="cd15567">
    <property type="entry name" value="PHD4_NSD"/>
    <property type="match status" value="1"/>
</dbReference>
<dbReference type="PANTHER" id="PTHR45623:SF17">
    <property type="entry name" value="CHROMODOMAIN-HELICASE-DNA-BINDING PROTEIN 3-RELATED"/>
    <property type="match status" value="1"/>
</dbReference>
<evidence type="ECO:0000259" key="14">
    <source>
        <dbReference type="PROSITE" id="PS51192"/>
    </source>
</evidence>
<dbReference type="GO" id="GO:0003682">
    <property type="term" value="F:chromatin binding"/>
    <property type="evidence" value="ECO:0007669"/>
    <property type="project" value="TreeGrafter"/>
</dbReference>
<proteinExistence type="evidence at transcript level"/>
<dbReference type="SMART" id="SM00184">
    <property type="entry name" value="RING"/>
    <property type="match status" value="2"/>
</dbReference>
<dbReference type="PROSITE" id="PS50013">
    <property type="entry name" value="CHROMO_2"/>
    <property type="match status" value="1"/>
</dbReference>
<reference evidence="16" key="1">
    <citation type="journal article" date="2020" name="bioRxiv">
        <title>DNA methylation during development and regeneration of the annelid Platynereis dumerilii.</title>
        <authorList>
            <person name="Planques A."/>
            <person name="Kerner P."/>
            <person name="Ferry L."/>
            <person name="Grunau C."/>
            <person name="Gazave E."/>
            <person name="Vervoort M."/>
        </authorList>
    </citation>
    <scope>NUCLEOTIDE SEQUENCE</scope>
</reference>
<dbReference type="SMART" id="SM00298">
    <property type="entry name" value="CHROMO"/>
    <property type="match status" value="2"/>
</dbReference>
<protein>
    <submittedName>
        <fullName evidence="16">CHD3/4/5B</fullName>
    </submittedName>
</protein>
<feature type="compositionally biased region" description="Basic and acidic residues" evidence="11">
    <location>
        <begin position="1602"/>
        <end position="1612"/>
    </location>
</feature>
<feature type="compositionally biased region" description="Polar residues" evidence="11">
    <location>
        <begin position="1804"/>
        <end position="1821"/>
    </location>
</feature>
<feature type="compositionally biased region" description="Basic and acidic residues" evidence="11">
    <location>
        <begin position="174"/>
        <end position="185"/>
    </location>
</feature>
<dbReference type="InterPro" id="IPR009463">
    <property type="entry name" value="DUF1087"/>
</dbReference>
<evidence type="ECO:0000256" key="5">
    <source>
        <dbReference type="ARBA" id="ARBA00022771"/>
    </source>
</evidence>
<evidence type="ECO:0000259" key="13">
    <source>
        <dbReference type="PROSITE" id="PS50016"/>
    </source>
</evidence>
<dbReference type="InterPro" id="IPR059153">
    <property type="entry name" value="NSD_PHD-1st"/>
</dbReference>
<dbReference type="Pfam" id="PF06465">
    <property type="entry name" value="DUF1087"/>
    <property type="match status" value="1"/>
</dbReference>
<keyword evidence="9" id="KW-0539">Nucleus</keyword>
<feature type="domain" description="Helicase ATP-binding" evidence="14">
    <location>
        <begin position="579"/>
        <end position="763"/>
    </location>
</feature>
<dbReference type="GO" id="GO:0000785">
    <property type="term" value="C:chromatin"/>
    <property type="evidence" value="ECO:0007669"/>
    <property type="project" value="TreeGrafter"/>
</dbReference>
<dbReference type="InterPro" id="IPR014001">
    <property type="entry name" value="Helicase_ATP-bd"/>
</dbReference>
<dbReference type="FunFam" id="3.40.50.300:FF:000015">
    <property type="entry name" value="chromodomain-helicase-DNA-binding protein 9 isoform X1"/>
    <property type="match status" value="1"/>
</dbReference>
<dbReference type="InterPro" id="IPR049730">
    <property type="entry name" value="SNF2/RAD54-like_C"/>
</dbReference>
<comment type="subcellular location">
    <subcellularLocation>
        <location evidence="1">Nucleus</location>
    </subcellularLocation>
</comment>
<dbReference type="InterPro" id="IPR000953">
    <property type="entry name" value="Chromo/chromo_shadow_dom"/>
</dbReference>
<evidence type="ECO:0000259" key="12">
    <source>
        <dbReference type="PROSITE" id="PS50013"/>
    </source>
</evidence>
<evidence type="ECO:0000256" key="6">
    <source>
        <dbReference type="ARBA" id="ARBA00022801"/>
    </source>
</evidence>
<keyword evidence="3" id="KW-0677">Repeat</keyword>
<dbReference type="InterPro" id="IPR023780">
    <property type="entry name" value="Chromo_domain"/>
</dbReference>
<evidence type="ECO:0000256" key="10">
    <source>
        <dbReference type="PROSITE-ProRule" id="PRU00146"/>
    </source>
</evidence>
<feature type="region of interest" description="Disordered" evidence="11">
    <location>
        <begin position="428"/>
        <end position="454"/>
    </location>
</feature>
<keyword evidence="4" id="KW-0547">Nucleotide-binding</keyword>
<dbReference type="EMBL" id="MW250938">
    <property type="protein sequence ID" value="QVX32604.1"/>
    <property type="molecule type" value="mRNA"/>
</dbReference>
<sequence>MLGGLRRRRGPLTEMADSESGSNRGHQEHNYANTGSVDQSEQSEAAQNLPSKQFYGSVVRPRRLVRRLVIDDEEEEEVGTRRRSQRQRKIKLLPLDFEATRAYLEEEDFVTDKAKKRRCAKSKDESGSESWSTESESESSGDENEASGRKRKKQTEGERKSARIQEGGPSKQNDITDKEFENILDREEEEIPKYKQKKPKVKKKKKKRKSGLKNVRRVAYEEEAGNREVCQVCLDGGEILLCDKCPRSFHKECAGIEEVPEGDWECPRCTGDMSDSDESDSGHEHFCRVCRDGGEVMMCDFCPFVYHMTCLNPPMTSPPLGNWKCPRCVTLEKPLKGWVQSIITWKWSENDTNYDELDHTKSPIKKKTEKLRRDLAAARKGETRQLEKQPERLIFVRFKDYSYWECDWITEQQLEVFHNMSHKHFKKKYDQDEPPALEDGSSFGSIRHNTNKNDDPHQLEDRFYKWGIKPCWLQIHRILNHDTVDDRTIFLVKWQDLGYDHATWEDPEKTKEGLEDLDKHLQEYWKRRKDRLKAEKEKGRGGLTKKSLLKEKCLVQPSYFDETGGKLHPYQLEGLNWLRFSFSQNTNTILADEMGLGKTIQAISFLNVLWKEGYAKGPFLVSAPLSTVPNWEREFQFWAPEMYVVSYSGGKDTRPIIRHNEFSYKPGAFTTKNTPGIFSKSHTPKFDVLLTSYEMVSQDKLTLASIDWDVMVIDEAHRLRSNHSLFFKTLCDYKVGYKLLLTGTPLQNNLEELFHLLNFLEPGKFDDLDNFLDLFSEISKEDQVQKLHEMLAPHMLRRMKIDVLKEIPPKSEFIVRVELSAMQKKYYKHILTKNYEALNVKGYGKQTSLINIMMDLRKCCNHPYLFPTAQKDAPLVRSGHYEIEALTKHCGKLDLLEKMLKVLKEDNHRVLVFSQMTRVLDLLEDFMFGLGYGYERIDGSVMGGTRQAAIDRFNSKESDSFVFLLSTKAGGLGINLATADTVIIFDMDWNPHNDIQAFSRAHRIGQKNKVMIYRFVSRNTVEEKMTQVCKQKMMLTELVIHRNTAGAERVDSLSKQEVNDILRFGAEELFKDSDKTKAIVYDDEAVRKLLDRSQESDKVEEQEKEFGMNEYLRSFKVASYQIKEGVEDEPAKDESNTSLRTPEKEVDYWSRVLGESYEEHRAQRLKEEEELAASLGKGKRNRRKINYAETFMTPEKKAQQMLIEAKVKSPEKVLQPQGSEHEDDDEYEPDSDSGSDYTDEEPENPLDYVEGDENDENRIRFPQPLPTGEESAESILRKLAKKKRREKKEKRKERRRRKAIKLPLSDRPWLNENIVMNKVEGTPEPECSSPYVDHSLDFLCGSSKWDSPLAGAATYDSDSSNVPIARMMDQQKPKGSNLNTTKLKVDELAFSFPHVPKKDLREKLKEYSNNYLDTYDYFMYIAPHAQRRAPALTDSPVAGCSTQKKRLLTSPSPSSSPKRIKILEEIKTATKESIKKRTTPKSAKKMLEEVDEIDQELARIENDHGDILRGMHSRELKEMDADVKETSGVLSEMASETPSVKRENEGMSTPKKSQSGSTEMEESEKKTPSTAKRDIRSYLQPLSPGSPLTSRDNIAVVKKGKPGTEEDKKENEKENEDSVDSVVSAVKKEPNPINYFPGGFSTQIKENLKVTMGPWGPCPPPWGIVPAPLGTPWSQKEKEAMAEWFQEEVVMKGTHVTIGCLRKLQGKYFCLRGRSIDDLRRKANLLKDKRRRMRKQQYLDSLTAADLPGNLSPVPNGSNAAPDKENSLSALLNDSNSSTATPTDENGATTVAHSSKATPAKENGATTVASSANSTPSDENGATTVSDSSTDTATQPSESATKCTCVMCS</sequence>